<dbReference type="EMBL" id="JAVYII010000002">
    <property type="protein sequence ID" value="MDT9592672.1"/>
    <property type="molecule type" value="Genomic_DNA"/>
</dbReference>
<feature type="transmembrane region" description="Helical" evidence="6">
    <location>
        <begin position="36"/>
        <end position="56"/>
    </location>
</feature>
<protein>
    <submittedName>
        <fullName evidence="9">ABC transporter permease</fullName>
    </submittedName>
</protein>
<gene>
    <name evidence="9" type="ORF">RDV89_06320</name>
</gene>
<feature type="transmembrane region" description="Helical" evidence="6">
    <location>
        <begin position="115"/>
        <end position="137"/>
    </location>
</feature>
<organism evidence="9 10">
    <name type="scientific">Nocardioides imazamoxiresistens</name>
    <dbReference type="NCBI Taxonomy" id="3231893"/>
    <lineage>
        <taxon>Bacteria</taxon>
        <taxon>Bacillati</taxon>
        <taxon>Actinomycetota</taxon>
        <taxon>Actinomycetes</taxon>
        <taxon>Propionibacteriales</taxon>
        <taxon>Nocardioidaceae</taxon>
        <taxon>Nocardioides</taxon>
    </lineage>
</organism>
<evidence type="ECO:0000313" key="10">
    <source>
        <dbReference type="Proteomes" id="UP001268542"/>
    </source>
</evidence>
<evidence type="ECO:0000256" key="7">
    <source>
        <dbReference type="SAM" id="MobiDB-lite"/>
    </source>
</evidence>
<sequence length="272" mass="28529">MTDLATPPSTSASTPAEGSGGFRTWLSRKGVTRETLGMLVVPPLLIAAVFVGFVIWRQTAELDSIEAQQLRWSEIGTLFREHLALTVTSAIIVVALAVPLGIALTRGALRRAAPIVVAVANAGQAAPSVGLLVLLFLWLGSGFWTAVIGLSLYGLLPVLRNTITGIQAVDPTLVEAARGVGMSNVGTLRKIELPLAIPVIMAGVRTSLVLITGTASLACFINAGGLGEIVQTGIALFRFSLMVTGALLIALLALFIEWVGRLLEIAYRPKGV</sequence>
<evidence type="ECO:0000259" key="8">
    <source>
        <dbReference type="PROSITE" id="PS50928"/>
    </source>
</evidence>
<dbReference type="InterPro" id="IPR035906">
    <property type="entry name" value="MetI-like_sf"/>
</dbReference>
<feature type="compositionally biased region" description="Low complexity" evidence="7">
    <location>
        <begin position="1"/>
        <end position="16"/>
    </location>
</feature>
<dbReference type="Pfam" id="PF00528">
    <property type="entry name" value="BPD_transp_1"/>
    <property type="match status" value="1"/>
</dbReference>
<feature type="region of interest" description="Disordered" evidence="7">
    <location>
        <begin position="1"/>
        <end position="21"/>
    </location>
</feature>
<dbReference type="InterPro" id="IPR000515">
    <property type="entry name" value="MetI-like"/>
</dbReference>
<keyword evidence="3 6" id="KW-0812">Transmembrane</keyword>
<accession>A0ABU3PTV6</accession>
<evidence type="ECO:0000256" key="4">
    <source>
        <dbReference type="ARBA" id="ARBA00022989"/>
    </source>
</evidence>
<dbReference type="Gene3D" id="1.10.3720.10">
    <property type="entry name" value="MetI-like"/>
    <property type="match status" value="1"/>
</dbReference>
<dbReference type="PANTHER" id="PTHR30177:SF4">
    <property type="entry name" value="OSMOPROTECTANT IMPORT PERMEASE PROTEIN OSMW"/>
    <property type="match status" value="1"/>
</dbReference>
<dbReference type="InterPro" id="IPR051204">
    <property type="entry name" value="ABC_transp_perm/SBD"/>
</dbReference>
<evidence type="ECO:0000256" key="6">
    <source>
        <dbReference type="RuleBase" id="RU363032"/>
    </source>
</evidence>
<comment type="caution">
    <text evidence="9">The sequence shown here is derived from an EMBL/GenBank/DDBJ whole genome shotgun (WGS) entry which is preliminary data.</text>
</comment>
<keyword evidence="10" id="KW-1185">Reference proteome</keyword>
<feature type="domain" description="ABC transmembrane type-1" evidence="8">
    <location>
        <begin position="79"/>
        <end position="260"/>
    </location>
</feature>
<dbReference type="SUPFAM" id="SSF161098">
    <property type="entry name" value="MetI-like"/>
    <property type="match status" value="1"/>
</dbReference>
<evidence type="ECO:0000256" key="2">
    <source>
        <dbReference type="ARBA" id="ARBA00022448"/>
    </source>
</evidence>
<dbReference type="RefSeq" id="WP_315732095.1">
    <property type="nucleotide sequence ID" value="NZ_JAVYII010000002.1"/>
</dbReference>
<comment type="similarity">
    <text evidence="6">Belongs to the binding-protein-dependent transport system permease family.</text>
</comment>
<evidence type="ECO:0000256" key="1">
    <source>
        <dbReference type="ARBA" id="ARBA00004141"/>
    </source>
</evidence>
<comment type="subcellular location">
    <subcellularLocation>
        <location evidence="6">Cell membrane</location>
        <topology evidence="6">Multi-pass membrane protein</topology>
    </subcellularLocation>
    <subcellularLocation>
        <location evidence="1">Membrane</location>
        <topology evidence="1">Multi-pass membrane protein</topology>
    </subcellularLocation>
</comment>
<proteinExistence type="inferred from homology"/>
<evidence type="ECO:0000256" key="5">
    <source>
        <dbReference type="ARBA" id="ARBA00023136"/>
    </source>
</evidence>
<evidence type="ECO:0000313" key="9">
    <source>
        <dbReference type="EMBL" id="MDT9592672.1"/>
    </source>
</evidence>
<keyword evidence="5 6" id="KW-0472">Membrane</keyword>
<keyword evidence="4 6" id="KW-1133">Transmembrane helix</keyword>
<reference evidence="9 10" key="1">
    <citation type="submission" date="2023-08" db="EMBL/GenBank/DDBJ databases">
        <title>Nocardioides seae sp. nov., a bacterium isolated from a soil.</title>
        <authorList>
            <person name="Wang X."/>
        </authorList>
    </citation>
    <scope>NUCLEOTIDE SEQUENCE [LARGE SCALE GENOMIC DNA]</scope>
    <source>
        <strain evidence="9 10">YZH12</strain>
    </source>
</reference>
<dbReference type="CDD" id="cd06261">
    <property type="entry name" value="TM_PBP2"/>
    <property type="match status" value="1"/>
</dbReference>
<name>A0ABU3PTV6_9ACTN</name>
<feature type="transmembrane region" description="Helical" evidence="6">
    <location>
        <begin position="143"/>
        <end position="159"/>
    </location>
</feature>
<dbReference type="PANTHER" id="PTHR30177">
    <property type="entry name" value="GLYCINE BETAINE/L-PROLINE TRANSPORT SYSTEM PERMEASE PROTEIN PROW"/>
    <property type="match status" value="1"/>
</dbReference>
<feature type="transmembrane region" description="Helical" evidence="6">
    <location>
        <begin position="235"/>
        <end position="260"/>
    </location>
</feature>
<keyword evidence="2 6" id="KW-0813">Transport</keyword>
<dbReference type="PROSITE" id="PS50928">
    <property type="entry name" value="ABC_TM1"/>
    <property type="match status" value="1"/>
</dbReference>
<dbReference type="Proteomes" id="UP001268542">
    <property type="component" value="Unassembled WGS sequence"/>
</dbReference>
<evidence type="ECO:0000256" key="3">
    <source>
        <dbReference type="ARBA" id="ARBA00022692"/>
    </source>
</evidence>
<feature type="transmembrane region" description="Helical" evidence="6">
    <location>
        <begin position="83"/>
        <end position="103"/>
    </location>
</feature>
<feature type="transmembrane region" description="Helical" evidence="6">
    <location>
        <begin position="199"/>
        <end position="223"/>
    </location>
</feature>